<evidence type="ECO:0000313" key="2">
    <source>
        <dbReference type="EMBL" id="QRD07779.1"/>
    </source>
</evidence>
<proteinExistence type="predicted"/>
<gene>
    <name evidence="2" type="ORF">JI435_424820</name>
</gene>
<dbReference type="VEuPathDB" id="FungiDB:JI435_424820"/>
<evidence type="ECO:0000256" key="1">
    <source>
        <dbReference type="SAM" id="MobiDB-lite"/>
    </source>
</evidence>
<reference evidence="3" key="1">
    <citation type="journal article" date="2021" name="BMC Genomics">
        <title>Chromosome-level genome assembly and manually-curated proteome of model necrotroph Parastagonospora nodorum Sn15 reveals a genome-wide trove of candidate effector homologs, and redundancy of virulence-related functions within an accessory chromosome.</title>
        <authorList>
            <person name="Bertazzoni S."/>
            <person name="Jones D.A.B."/>
            <person name="Phan H.T."/>
            <person name="Tan K.-C."/>
            <person name="Hane J.K."/>
        </authorList>
    </citation>
    <scope>NUCLEOTIDE SEQUENCE [LARGE SCALE GENOMIC DNA]</scope>
    <source>
        <strain evidence="3">SN15 / ATCC MYA-4574 / FGSC 10173)</strain>
    </source>
</reference>
<accession>A0A7U2IDD3</accession>
<evidence type="ECO:0000313" key="3">
    <source>
        <dbReference type="Proteomes" id="UP000663193"/>
    </source>
</evidence>
<name>A0A7U2IDD3_PHANO</name>
<dbReference type="Proteomes" id="UP000663193">
    <property type="component" value="Chromosome 23"/>
</dbReference>
<feature type="compositionally biased region" description="Polar residues" evidence="1">
    <location>
        <begin position="1"/>
        <end position="24"/>
    </location>
</feature>
<keyword evidence="3" id="KW-1185">Reference proteome</keyword>
<dbReference type="AlphaFoldDB" id="A0A7U2IDD3"/>
<sequence length="50" mass="5323">MLTLNGLSDGTPVPSETMNLSLSAFSRPAAPSTTTLARKRSVHKLQQDPV</sequence>
<dbReference type="EMBL" id="CP069045">
    <property type="protein sequence ID" value="QRD07779.1"/>
    <property type="molecule type" value="Genomic_DNA"/>
</dbReference>
<organism evidence="2 3">
    <name type="scientific">Phaeosphaeria nodorum (strain SN15 / ATCC MYA-4574 / FGSC 10173)</name>
    <name type="common">Glume blotch fungus</name>
    <name type="synonym">Parastagonospora nodorum</name>
    <dbReference type="NCBI Taxonomy" id="321614"/>
    <lineage>
        <taxon>Eukaryota</taxon>
        <taxon>Fungi</taxon>
        <taxon>Dikarya</taxon>
        <taxon>Ascomycota</taxon>
        <taxon>Pezizomycotina</taxon>
        <taxon>Dothideomycetes</taxon>
        <taxon>Pleosporomycetidae</taxon>
        <taxon>Pleosporales</taxon>
        <taxon>Pleosporineae</taxon>
        <taxon>Phaeosphaeriaceae</taxon>
        <taxon>Parastagonospora</taxon>
    </lineage>
</organism>
<feature type="region of interest" description="Disordered" evidence="1">
    <location>
        <begin position="1"/>
        <end position="50"/>
    </location>
</feature>
<protein>
    <submittedName>
        <fullName evidence="2">Uncharacterized protein</fullName>
    </submittedName>
</protein>